<evidence type="ECO:0000313" key="2">
    <source>
        <dbReference type="Proteomes" id="UP000808349"/>
    </source>
</evidence>
<proteinExistence type="predicted"/>
<reference evidence="1 2" key="1">
    <citation type="submission" date="2020-10" db="EMBL/GenBank/DDBJ databases">
        <title>Connecting structure to function with the recovery of over 1000 high-quality activated sludge metagenome-assembled genomes encoding full-length rRNA genes using long-read sequencing.</title>
        <authorList>
            <person name="Singleton C.M."/>
            <person name="Petriglieri F."/>
            <person name="Kristensen J.M."/>
            <person name="Kirkegaard R.H."/>
            <person name="Michaelsen T.Y."/>
            <person name="Andersen M.H."/>
            <person name="Karst S.M."/>
            <person name="Dueholm M.S."/>
            <person name="Nielsen P.H."/>
            <person name="Albertsen M."/>
        </authorList>
    </citation>
    <scope>NUCLEOTIDE SEQUENCE [LARGE SCALE GENOMIC DNA]</scope>
    <source>
        <strain evidence="1">Ribe_18-Q3-R11-54_BAT3C.373</strain>
    </source>
</reference>
<dbReference type="EMBL" id="JADKFW010000021">
    <property type="protein sequence ID" value="MBK9719597.1"/>
    <property type="molecule type" value="Genomic_DNA"/>
</dbReference>
<dbReference type="Proteomes" id="UP000808349">
    <property type="component" value="Unassembled WGS sequence"/>
</dbReference>
<protein>
    <submittedName>
        <fullName evidence="1">Uncharacterized protein</fullName>
    </submittedName>
</protein>
<name>A0A9D7SBI4_9BACT</name>
<organism evidence="1 2">
    <name type="scientific">Candidatus Defluviibacterium haderslevense</name>
    <dbReference type="NCBI Taxonomy" id="2981993"/>
    <lineage>
        <taxon>Bacteria</taxon>
        <taxon>Pseudomonadati</taxon>
        <taxon>Bacteroidota</taxon>
        <taxon>Saprospiria</taxon>
        <taxon>Saprospirales</taxon>
        <taxon>Saprospiraceae</taxon>
        <taxon>Candidatus Defluviibacterium</taxon>
    </lineage>
</organism>
<comment type="caution">
    <text evidence="1">The sequence shown here is derived from an EMBL/GenBank/DDBJ whole genome shotgun (WGS) entry which is preliminary data.</text>
</comment>
<dbReference type="AlphaFoldDB" id="A0A9D7SBI4"/>
<gene>
    <name evidence="1" type="ORF">IPO85_19185</name>
</gene>
<accession>A0A9D7SBI4</accession>
<sequence>MHDIEPFYNWRDFYISEEDKDSPFYKMTYNEFAYTNKIYNYYVHPQWDQFGSETMYIKILFADYEEGYGILELIGEWNDCIGNDIMYLKRDIIDVMIKSGVNKFVLLCEHVLNFHGSDDCYYEEWKEDVEDGGWVCFVNTLPHVLEEMKRTMIQYHIHIGESFNDINWRKMTPNYLVEFIEDKILS</sequence>
<evidence type="ECO:0000313" key="1">
    <source>
        <dbReference type="EMBL" id="MBK9719597.1"/>
    </source>
</evidence>